<feature type="non-terminal residue" evidence="1">
    <location>
        <position position="1"/>
    </location>
</feature>
<evidence type="ECO:0000313" key="1">
    <source>
        <dbReference type="EMBL" id="KKM24189.1"/>
    </source>
</evidence>
<proteinExistence type="predicted"/>
<accession>A0A0F9IVW8</accession>
<sequence>SAQDIWSFYFAAYGVSAETQAEMSELVIRSLAADRPGNALAIFIGRAIGLSPDIVDRAFRNDPYVAEIIAHEVSHFFWGSISRTAQDEFLVILRQPKYADLAKEIFPRDENLIDERIAGEAYAGFYARLSQLRALGLVSNEDRAVFEKFYPWVNPDYFTMALGQ</sequence>
<name>A0A0F9IVW8_9ZZZZ</name>
<reference evidence="1" key="1">
    <citation type="journal article" date="2015" name="Nature">
        <title>Complex archaea that bridge the gap between prokaryotes and eukaryotes.</title>
        <authorList>
            <person name="Spang A."/>
            <person name="Saw J.H."/>
            <person name="Jorgensen S.L."/>
            <person name="Zaremba-Niedzwiedzka K."/>
            <person name="Martijn J."/>
            <person name="Lind A.E."/>
            <person name="van Eijk R."/>
            <person name="Schleper C."/>
            <person name="Guy L."/>
            <person name="Ettema T.J."/>
        </authorList>
    </citation>
    <scope>NUCLEOTIDE SEQUENCE</scope>
</reference>
<comment type="caution">
    <text evidence="1">The sequence shown here is derived from an EMBL/GenBank/DDBJ whole genome shotgun (WGS) entry which is preliminary data.</text>
</comment>
<protein>
    <submittedName>
        <fullName evidence="1">Uncharacterized protein</fullName>
    </submittedName>
</protein>
<gene>
    <name evidence="1" type="ORF">LCGC14_1607560</name>
</gene>
<dbReference type="EMBL" id="LAZR01012978">
    <property type="protein sequence ID" value="KKM24189.1"/>
    <property type="molecule type" value="Genomic_DNA"/>
</dbReference>
<dbReference type="AlphaFoldDB" id="A0A0F9IVW8"/>
<organism evidence="1">
    <name type="scientific">marine sediment metagenome</name>
    <dbReference type="NCBI Taxonomy" id="412755"/>
    <lineage>
        <taxon>unclassified sequences</taxon>
        <taxon>metagenomes</taxon>
        <taxon>ecological metagenomes</taxon>
    </lineage>
</organism>